<feature type="compositionally biased region" description="Basic residues" evidence="6">
    <location>
        <begin position="1"/>
        <end position="13"/>
    </location>
</feature>
<evidence type="ECO:0000256" key="4">
    <source>
        <dbReference type="ARBA" id="ARBA00023163"/>
    </source>
</evidence>
<comment type="subcellular location">
    <subcellularLocation>
        <location evidence="1">Nucleus</location>
    </subcellularLocation>
</comment>
<protein>
    <submittedName>
        <fullName evidence="8">Cincinnata</fullName>
    </submittedName>
</protein>
<keyword evidence="4" id="KW-0804">Transcription</keyword>
<evidence type="ECO:0000256" key="3">
    <source>
        <dbReference type="ARBA" id="ARBA00023125"/>
    </source>
</evidence>
<reference evidence="8" key="1">
    <citation type="journal article" date="2020" name="Plant">
        <title>TCP and MADS-box transcription factor networks regulate heteromorphic flower type identity in Gerbera hybrida.</title>
        <authorList>
            <person name="Zhao Y."/>
            <person name="Broholm S.K."/>
            <person name="Wang F."/>
            <person name="Rijpkema A.S."/>
            <person name="Lan T."/>
            <person name="Albert V."/>
            <person name="Teeri T.H."/>
            <person name="Elomaa P."/>
        </authorList>
    </citation>
    <scope>NUCLEOTIDE SEQUENCE</scope>
    <source>
        <tissue evidence="8">Inflorescence</tissue>
    </source>
</reference>
<dbReference type="InterPro" id="IPR005333">
    <property type="entry name" value="Transcription_factor_TCP"/>
</dbReference>
<evidence type="ECO:0000259" key="7">
    <source>
        <dbReference type="PROSITE" id="PS51369"/>
    </source>
</evidence>
<dbReference type="PANTHER" id="PTHR31072:SF240">
    <property type="entry name" value="TRANSCRIPTION FACTOR TCP10"/>
    <property type="match status" value="1"/>
</dbReference>
<proteinExistence type="evidence at transcript level"/>
<feature type="compositionally biased region" description="Polar residues" evidence="6">
    <location>
        <begin position="231"/>
        <end position="252"/>
    </location>
</feature>
<name>A0A7M3UI05_GERHY</name>
<keyword evidence="2" id="KW-0805">Transcription regulation</keyword>
<dbReference type="PANTHER" id="PTHR31072">
    <property type="entry name" value="TRANSCRIPTION FACTOR TCP4-RELATED"/>
    <property type="match status" value="1"/>
</dbReference>
<evidence type="ECO:0000256" key="6">
    <source>
        <dbReference type="SAM" id="MobiDB-lite"/>
    </source>
</evidence>
<dbReference type="InterPro" id="IPR017887">
    <property type="entry name" value="TF_TCP_subgr"/>
</dbReference>
<evidence type="ECO:0000313" key="8">
    <source>
        <dbReference type="EMBL" id="QOH99220.1"/>
    </source>
</evidence>
<feature type="domain" description="TCP" evidence="7">
    <location>
        <begin position="7"/>
        <end position="65"/>
    </location>
</feature>
<dbReference type="Pfam" id="PF03634">
    <property type="entry name" value="TCP"/>
    <property type="match status" value="1"/>
</dbReference>
<evidence type="ECO:0000256" key="2">
    <source>
        <dbReference type="ARBA" id="ARBA00023015"/>
    </source>
</evidence>
<keyword evidence="3" id="KW-0238">DNA-binding</keyword>
<evidence type="ECO:0000256" key="5">
    <source>
        <dbReference type="ARBA" id="ARBA00023242"/>
    </source>
</evidence>
<sequence>MKKNRGQKDRHSKICTSKGPRDRRIRLSANAAIQFYDVQDRLGYDRPSNAIDWLMKEAKAAIDVLNADHYHHLQEFLLPVFSHSEAFHRTRGEQNQMSSEAFHRMGGERNQLCSIHHQTSSFNNHPFGIMNSTNRCESQEENQVVIPHEINFSSSTIPLEFTWNPDYNTGEGFDFANGEPIRSSFRPPIVHTSNNEFTNDDDDGLLEFPFQQEIQVQVDGNDKLESEHFRSSGTTSLLHYQDQQRPNIRPNS</sequence>
<gene>
    <name evidence="8" type="primary">CIN4</name>
</gene>
<accession>A0A7M3UI05</accession>
<dbReference type="AlphaFoldDB" id="A0A7M3UI05"/>
<dbReference type="GO" id="GO:2000032">
    <property type="term" value="P:regulation of secondary shoot formation"/>
    <property type="evidence" value="ECO:0007669"/>
    <property type="project" value="TreeGrafter"/>
</dbReference>
<organism evidence="8">
    <name type="scientific">Gerbera hybrida</name>
    <name type="common">Daisy</name>
    <dbReference type="NCBI Taxonomy" id="18101"/>
    <lineage>
        <taxon>Eukaryota</taxon>
        <taxon>Viridiplantae</taxon>
        <taxon>Streptophyta</taxon>
        <taxon>Embryophyta</taxon>
        <taxon>Tracheophyta</taxon>
        <taxon>Spermatophyta</taxon>
        <taxon>Magnoliopsida</taxon>
        <taxon>eudicotyledons</taxon>
        <taxon>Gunneridae</taxon>
        <taxon>Pentapetalae</taxon>
        <taxon>asterids</taxon>
        <taxon>campanulids</taxon>
        <taxon>Asterales</taxon>
        <taxon>Asteraceae</taxon>
        <taxon>Mutisioideae</taxon>
        <taxon>Mutisieae</taxon>
        <taxon>Gerbera</taxon>
    </lineage>
</organism>
<evidence type="ECO:0000256" key="1">
    <source>
        <dbReference type="ARBA" id="ARBA00004123"/>
    </source>
</evidence>
<dbReference type="GO" id="GO:0005634">
    <property type="term" value="C:nucleus"/>
    <property type="evidence" value="ECO:0007669"/>
    <property type="project" value="UniProtKB-SubCell"/>
</dbReference>
<dbReference type="PROSITE" id="PS51369">
    <property type="entry name" value="TCP"/>
    <property type="match status" value="1"/>
</dbReference>
<dbReference type="GO" id="GO:0043565">
    <property type="term" value="F:sequence-specific DNA binding"/>
    <property type="evidence" value="ECO:0007669"/>
    <property type="project" value="TreeGrafter"/>
</dbReference>
<dbReference type="EMBL" id="MT294116">
    <property type="protein sequence ID" value="QOH99220.1"/>
    <property type="molecule type" value="mRNA"/>
</dbReference>
<feature type="region of interest" description="Disordered" evidence="6">
    <location>
        <begin position="1"/>
        <end position="21"/>
    </location>
</feature>
<keyword evidence="5" id="KW-0539">Nucleus</keyword>
<dbReference type="GO" id="GO:0003700">
    <property type="term" value="F:DNA-binding transcription factor activity"/>
    <property type="evidence" value="ECO:0007669"/>
    <property type="project" value="InterPro"/>
</dbReference>
<feature type="region of interest" description="Disordered" evidence="6">
    <location>
        <begin position="227"/>
        <end position="252"/>
    </location>
</feature>